<evidence type="ECO:0000313" key="2">
    <source>
        <dbReference type="Proteomes" id="UP001476798"/>
    </source>
</evidence>
<feature type="non-terminal residue" evidence="1">
    <location>
        <position position="1"/>
    </location>
</feature>
<dbReference type="Proteomes" id="UP001476798">
    <property type="component" value="Unassembled WGS sequence"/>
</dbReference>
<accession>A0ABV0PDN2</accession>
<organism evidence="1 2">
    <name type="scientific">Goodea atripinnis</name>
    <dbReference type="NCBI Taxonomy" id="208336"/>
    <lineage>
        <taxon>Eukaryota</taxon>
        <taxon>Metazoa</taxon>
        <taxon>Chordata</taxon>
        <taxon>Craniata</taxon>
        <taxon>Vertebrata</taxon>
        <taxon>Euteleostomi</taxon>
        <taxon>Actinopterygii</taxon>
        <taxon>Neopterygii</taxon>
        <taxon>Teleostei</taxon>
        <taxon>Neoteleostei</taxon>
        <taxon>Acanthomorphata</taxon>
        <taxon>Ovalentaria</taxon>
        <taxon>Atherinomorphae</taxon>
        <taxon>Cyprinodontiformes</taxon>
        <taxon>Goodeidae</taxon>
        <taxon>Goodea</taxon>
    </lineage>
</organism>
<protein>
    <submittedName>
        <fullName evidence="1">Uncharacterized protein</fullName>
    </submittedName>
</protein>
<proteinExistence type="predicted"/>
<dbReference type="EMBL" id="JAHRIO010070822">
    <property type="protein sequence ID" value="MEQ2181578.1"/>
    <property type="molecule type" value="Genomic_DNA"/>
</dbReference>
<reference evidence="1 2" key="1">
    <citation type="submission" date="2021-06" db="EMBL/GenBank/DDBJ databases">
        <authorList>
            <person name="Palmer J.M."/>
        </authorList>
    </citation>
    <scope>NUCLEOTIDE SEQUENCE [LARGE SCALE GENOMIC DNA]</scope>
    <source>
        <strain evidence="1 2">GA_2019</strain>
        <tissue evidence="1">Muscle</tissue>
    </source>
</reference>
<evidence type="ECO:0000313" key="1">
    <source>
        <dbReference type="EMBL" id="MEQ2181578.1"/>
    </source>
</evidence>
<keyword evidence="2" id="KW-1185">Reference proteome</keyword>
<sequence length="125" mass="13617">EIPLCPRSMNIQSKTNFTAVKSPQLCALKPVSLLSWLRQKLSHKIGTSSGKLWSFTSSNSSVSPCCFSCHLGGAEPQRLKRLSVEKGYYCCGLCPSCHYSANKASLSLIASAIVHKRQAKENNQG</sequence>
<name>A0ABV0PDN2_9TELE</name>
<comment type="caution">
    <text evidence="1">The sequence shown here is derived from an EMBL/GenBank/DDBJ whole genome shotgun (WGS) entry which is preliminary data.</text>
</comment>
<gene>
    <name evidence="1" type="ORF">GOODEAATRI_013024</name>
</gene>